<dbReference type="GO" id="GO:0008168">
    <property type="term" value="F:methyltransferase activity"/>
    <property type="evidence" value="ECO:0007669"/>
    <property type="project" value="UniProtKB-KW"/>
</dbReference>
<dbReference type="InterPro" id="IPR016187">
    <property type="entry name" value="CTDL_fold"/>
</dbReference>
<accession>A0A4D9ENL3</accession>
<evidence type="ECO:0000313" key="8">
    <source>
        <dbReference type="EMBL" id="TFK08722.1"/>
    </source>
</evidence>
<organism evidence="8 9">
    <name type="scientific">Platysternon megacephalum</name>
    <name type="common">big-headed turtle</name>
    <dbReference type="NCBI Taxonomy" id="55544"/>
    <lineage>
        <taxon>Eukaryota</taxon>
        <taxon>Metazoa</taxon>
        <taxon>Chordata</taxon>
        <taxon>Craniata</taxon>
        <taxon>Vertebrata</taxon>
        <taxon>Euteleostomi</taxon>
        <taxon>Archelosauria</taxon>
        <taxon>Testudinata</taxon>
        <taxon>Testudines</taxon>
        <taxon>Cryptodira</taxon>
        <taxon>Durocryptodira</taxon>
        <taxon>Testudinoidea</taxon>
        <taxon>Platysternidae</taxon>
        <taxon>Platysternon</taxon>
    </lineage>
</organism>
<evidence type="ECO:0000256" key="4">
    <source>
        <dbReference type="SAM" id="MobiDB-lite"/>
    </source>
</evidence>
<comment type="caution">
    <text evidence="8">The sequence shown here is derived from an EMBL/GenBank/DDBJ whole genome shotgun (WGS) entry which is preliminary data.</text>
</comment>
<dbReference type="Gene3D" id="3.10.100.10">
    <property type="entry name" value="Mannose-Binding Protein A, subunit A"/>
    <property type="match status" value="1"/>
</dbReference>
<dbReference type="EMBL" id="QXTE01000065">
    <property type="protein sequence ID" value="TFK08722.1"/>
    <property type="molecule type" value="Genomic_DNA"/>
</dbReference>
<dbReference type="CDD" id="cd03593">
    <property type="entry name" value="CLECT_NK_receptors_like"/>
    <property type="match status" value="1"/>
</dbReference>
<feature type="coiled-coil region" evidence="3">
    <location>
        <begin position="124"/>
        <end position="165"/>
    </location>
</feature>
<proteinExistence type="predicted"/>
<dbReference type="SUPFAM" id="SSF56436">
    <property type="entry name" value="C-type lectin-like"/>
    <property type="match status" value="1"/>
</dbReference>
<dbReference type="PROSITE" id="PS50041">
    <property type="entry name" value="C_TYPE_LECTIN_2"/>
    <property type="match status" value="1"/>
</dbReference>
<dbReference type="InterPro" id="IPR033992">
    <property type="entry name" value="NKR-like_CTLD"/>
</dbReference>
<dbReference type="OrthoDB" id="6337382at2759"/>
<feature type="region of interest" description="Disordered" evidence="4">
    <location>
        <begin position="44"/>
        <end position="94"/>
    </location>
</feature>
<keyword evidence="5" id="KW-0812">Transmembrane</keyword>
<feature type="domain" description="C-type lectin" evidence="7">
    <location>
        <begin position="148"/>
        <end position="265"/>
    </location>
</feature>
<name>A0A4D9ENL3_9SAUR</name>
<evidence type="ECO:0000256" key="1">
    <source>
        <dbReference type="ARBA" id="ARBA00004167"/>
    </source>
</evidence>
<dbReference type="PANTHER" id="PTHR47218:SF2">
    <property type="entry name" value="C-TYPE LECTIN DOMAIN-CONTAINING PROTEIN"/>
    <property type="match status" value="1"/>
</dbReference>
<feature type="signal peptide" evidence="6">
    <location>
        <begin position="1"/>
        <end position="18"/>
    </location>
</feature>
<evidence type="ECO:0000256" key="2">
    <source>
        <dbReference type="ARBA" id="ARBA00022734"/>
    </source>
</evidence>
<dbReference type="AlphaFoldDB" id="A0A4D9ENL3"/>
<dbReference type="InterPro" id="IPR016186">
    <property type="entry name" value="C-type_lectin-like/link_sf"/>
</dbReference>
<feature type="transmembrane region" description="Helical" evidence="5">
    <location>
        <begin position="97"/>
        <end position="120"/>
    </location>
</feature>
<dbReference type="PANTHER" id="PTHR47218">
    <property type="entry name" value="C-TYPE LECTIN DOMAIN FAMILY 7 MEMBER A"/>
    <property type="match status" value="1"/>
</dbReference>
<protein>
    <submittedName>
        <fullName evidence="8">Protein-L-isoaspartate(D-aspartate) O-methyltransferase</fullName>
    </submittedName>
</protein>
<dbReference type="GO" id="GO:0016020">
    <property type="term" value="C:membrane"/>
    <property type="evidence" value="ECO:0007669"/>
    <property type="project" value="UniProtKB-SubCell"/>
</dbReference>
<gene>
    <name evidence="8" type="ORF">DR999_PMT08323</name>
</gene>
<dbReference type="STRING" id="55544.A0A4D9ENL3"/>
<reference evidence="8 9" key="2">
    <citation type="submission" date="2019-04" db="EMBL/GenBank/DDBJ databases">
        <title>The genome sequence of big-headed turtle.</title>
        <authorList>
            <person name="Gong S."/>
        </authorList>
    </citation>
    <scope>NUCLEOTIDE SEQUENCE [LARGE SCALE GENOMIC DNA]</scope>
    <source>
        <strain evidence="8">DO16091913</strain>
        <tissue evidence="8">Muscle</tissue>
    </source>
</reference>
<keyword evidence="8" id="KW-0808">Transferase</keyword>
<evidence type="ECO:0000256" key="3">
    <source>
        <dbReference type="SAM" id="Coils"/>
    </source>
</evidence>
<keyword evidence="9" id="KW-1185">Reference proteome</keyword>
<dbReference type="InterPro" id="IPR042808">
    <property type="entry name" value="CLEC7A"/>
</dbReference>
<dbReference type="GO" id="GO:0071226">
    <property type="term" value="P:cellular response to molecule of fungal origin"/>
    <property type="evidence" value="ECO:0007669"/>
    <property type="project" value="InterPro"/>
</dbReference>
<dbReference type="GO" id="GO:0032259">
    <property type="term" value="P:methylation"/>
    <property type="evidence" value="ECO:0007669"/>
    <property type="project" value="UniProtKB-KW"/>
</dbReference>
<evidence type="ECO:0000313" key="9">
    <source>
        <dbReference type="Proteomes" id="UP000297703"/>
    </source>
</evidence>
<keyword evidence="3" id="KW-0175">Coiled coil</keyword>
<keyword evidence="8" id="KW-0489">Methyltransferase</keyword>
<evidence type="ECO:0000256" key="6">
    <source>
        <dbReference type="SAM" id="SignalP"/>
    </source>
</evidence>
<dbReference type="Pfam" id="PF00059">
    <property type="entry name" value="Lectin_C"/>
    <property type="match status" value="1"/>
</dbReference>
<keyword evidence="6" id="KW-0732">Signal</keyword>
<comment type="subcellular location">
    <subcellularLocation>
        <location evidence="1">Membrane</location>
        <topology evidence="1">Single-pass membrane protein</topology>
    </subcellularLocation>
</comment>
<keyword evidence="2" id="KW-0430">Lectin</keyword>
<dbReference type="GO" id="GO:0001872">
    <property type="term" value="F:(1-&gt;3)-beta-D-glucan binding"/>
    <property type="evidence" value="ECO:0007669"/>
    <property type="project" value="InterPro"/>
</dbReference>
<dbReference type="InterPro" id="IPR001304">
    <property type="entry name" value="C-type_lectin-like"/>
</dbReference>
<evidence type="ECO:0000259" key="7">
    <source>
        <dbReference type="PROSITE" id="PS50041"/>
    </source>
</evidence>
<reference evidence="8 9" key="1">
    <citation type="submission" date="2019-04" db="EMBL/GenBank/DDBJ databases">
        <title>Draft genome of the big-headed turtle Platysternon megacephalum.</title>
        <authorList>
            <person name="Gong S."/>
        </authorList>
    </citation>
    <scope>NUCLEOTIDE SEQUENCE [LARGE SCALE GENOMIC DNA]</scope>
    <source>
        <strain evidence="8">DO16091913</strain>
        <tissue evidence="8">Muscle</tissue>
    </source>
</reference>
<evidence type="ECO:0000256" key="5">
    <source>
        <dbReference type="SAM" id="Phobius"/>
    </source>
</evidence>
<feature type="chain" id="PRO_5020028586" evidence="6">
    <location>
        <begin position="19"/>
        <end position="275"/>
    </location>
</feature>
<keyword evidence="5" id="KW-0472">Membrane</keyword>
<keyword evidence="5" id="KW-1133">Transmembrane helix</keyword>
<sequence length="275" mass="30230">MAVVLGVLSLCLLLLITARILGAKRKYWTEKSLGASTRLDFINSHPTTGGKSKMSIPIAPPEMSEQEDLKCQPSSEHQTPKPENAGSKDSPTPSSPWSPMAVVLGVLSLCLLLLIAARILGGKLILLSRQQENLIQQLENLTQQLNICQAQNANASENLQRLTQERESRFLKIDGKEELDFIKKASYQYVEDRQGLPYYFPYWIGLSYDPSTKNWVWMDGAALSSGLFHIPGGPSDNFQSGACAYFQGGNAKAGNCGETRFCICEKTKVATDQLG</sequence>
<dbReference type="Proteomes" id="UP000297703">
    <property type="component" value="Unassembled WGS sequence"/>
</dbReference>